<proteinExistence type="predicted"/>
<keyword evidence="2" id="KW-1185">Reference proteome</keyword>
<name>A0A7V7U012_9HYPH</name>
<accession>A0A7V7U012</accession>
<dbReference type="EMBL" id="VZDO01000007">
    <property type="protein sequence ID" value="KAB0679956.1"/>
    <property type="molecule type" value="Genomic_DNA"/>
</dbReference>
<sequence>MSQRLLAVLTGEVRGFEWMIRASAAAESQGEDGASPAGAKARVDAIGSLTKTLEKLIDLGRVELAAAKGGAEEESEAVRLRAELMKRLRAIDARRGSGRRLFGDAAEAAGFA</sequence>
<dbReference type="AlphaFoldDB" id="A0A7V7U012"/>
<comment type="caution">
    <text evidence="1">The sequence shown here is derived from an EMBL/GenBank/DDBJ whole genome shotgun (WGS) entry which is preliminary data.</text>
</comment>
<dbReference type="Proteomes" id="UP000432089">
    <property type="component" value="Unassembled WGS sequence"/>
</dbReference>
<organism evidence="1 2">
    <name type="scientific">Plantimonas leprariae</name>
    <dbReference type="NCBI Taxonomy" id="2615207"/>
    <lineage>
        <taxon>Bacteria</taxon>
        <taxon>Pseudomonadati</taxon>
        <taxon>Pseudomonadota</taxon>
        <taxon>Alphaproteobacteria</taxon>
        <taxon>Hyphomicrobiales</taxon>
        <taxon>Aurantimonadaceae</taxon>
        <taxon>Plantimonas</taxon>
    </lineage>
</organism>
<protein>
    <submittedName>
        <fullName evidence="1">Uncharacterized protein</fullName>
    </submittedName>
</protein>
<reference evidence="1 2" key="1">
    <citation type="submission" date="2019-09" db="EMBL/GenBank/DDBJ databases">
        <title>YIM 132180 draft genome.</title>
        <authorList>
            <person name="Zhang K."/>
        </authorList>
    </citation>
    <scope>NUCLEOTIDE SEQUENCE [LARGE SCALE GENOMIC DNA]</scope>
    <source>
        <strain evidence="1 2">YIM 132180</strain>
    </source>
</reference>
<gene>
    <name evidence="1" type="ORF">F6X38_10305</name>
</gene>
<evidence type="ECO:0000313" key="2">
    <source>
        <dbReference type="Proteomes" id="UP000432089"/>
    </source>
</evidence>
<evidence type="ECO:0000313" key="1">
    <source>
        <dbReference type="EMBL" id="KAB0679956.1"/>
    </source>
</evidence>